<evidence type="ECO:0000256" key="9">
    <source>
        <dbReference type="ARBA" id="ARBA00023049"/>
    </source>
</evidence>
<name>A0A2V2YWR0_9BACL</name>
<comment type="cofactor">
    <cofactor evidence="2">
        <name>Mg(2+)</name>
        <dbReference type="ChEBI" id="CHEBI:18420"/>
    </cofactor>
</comment>
<evidence type="ECO:0000256" key="3">
    <source>
        <dbReference type="ARBA" id="ARBA00001947"/>
    </source>
</evidence>
<evidence type="ECO:0000256" key="6">
    <source>
        <dbReference type="ARBA" id="ARBA00022670"/>
    </source>
</evidence>
<protein>
    <submittedName>
        <fullName evidence="10">Aminopeptidase</fullName>
    </submittedName>
</protein>
<evidence type="ECO:0000256" key="4">
    <source>
        <dbReference type="ARBA" id="ARBA00008236"/>
    </source>
</evidence>
<accession>A0A2V2YWR0</accession>
<dbReference type="EMBL" id="QGTQ01000003">
    <property type="protein sequence ID" value="PWW06172.1"/>
    <property type="molecule type" value="Genomic_DNA"/>
</dbReference>
<keyword evidence="11" id="KW-1185">Reference proteome</keyword>
<comment type="cofactor">
    <cofactor evidence="3">
        <name>Zn(2+)</name>
        <dbReference type="ChEBI" id="CHEBI:29105"/>
    </cofactor>
</comment>
<dbReference type="Pfam" id="PF02073">
    <property type="entry name" value="Peptidase_M29"/>
    <property type="match status" value="1"/>
</dbReference>
<dbReference type="Gene3D" id="3.40.1830.10">
    <property type="entry name" value="Thermophilic metalloprotease (M29)"/>
    <property type="match status" value="1"/>
</dbReference>
<dbReference type="GO" id="GO:0006508">
    <property type="term" value="P:proteolysis"/>
    <property type="evidence" value="ECO:0007669"/>
    <property type="project" value="UniProtKB-KW"/>
</dbReference>
<reference evidence="10 11" key="1">
    <citation type="submission" date="2018-05" db="EMBL/GenBank/DDBJ databases">
        <title>Genomic Encyclopedia of Type Strains, Phase III (KMG-III): the genomes of soil and plant-associated and newly described type strains.</title>
        <authorList>
            <person name="Whitman W."/>
        </authorList>
    </citation>
    <scope>NUCLEOTIDE SEQUENCE [LARGE SCALE GENOMIC DNA]</scope>
    <source>
        <strain evidence="10 11">CECT 5696</strain>
    </source>
</reference>
<keyword evidence="7" id="KW-0479">Metal-binding</keyword>
<evidence type="ECO:0000256" key="8">
    <source>
        <dbReference type="ARBA" id="ARBA00022801"/>
    </source>
</evidence>
<dbReference type="PANTHER" id="PTHR34448">
    <property type="entry name" value="AMINOPEPTIDASE"/>
    <property type="match status" value="1"/>
</dbReference>
<comment type="similarity">
    <text evidence="4">Belongs to the peptidase M29 family.</text>
</comment>
<dbReference type="Proteomes" id="UP000246635">
    <property type="component" value="Unassembled WGS sequence"/>
</dbReference>
<gene>
    <name evidence="10" type="ORF">DFQ01_10373</name>
</gene>
<comment type="caution">
    <text evidence="10">The sequence shown here is derived from an EMBL/GenBank/DDBJ whole genome shotgun (WGS) entry which is preliminary data.</text>
</comment>
<keyword evidence="9" id="KW-0482">Metalloprotease</keyword>
<organism evidence="10 11">
    <name type="scientific">Paenibacillus cellulosilyticus</name>
    <dbReference type="NCBI Taxonomy" id="375489"/>
    <lineage>
        <taxon>Bacteria</taxon>
        <taxon>Bacillati</taxon>
        <taxon>Bacillota</taxon>
        <taxon>Bacilli</taxon>
        <taxon>Bacillales</taxon>
        <taxon>Paenibacillaceae</taxon>
        <taxon>Paenibacillus</taxon>
    </lineage>
</organism>
<dbReference type="InterPro" id="IPR035097">
    <property type="entry name" value="M29_N-terminal"/>
</dbReference>
<sequence length="383" mass="43234">MCHVEITERGTAMFDPRLDKLADVLVNYSTRVQPGENVLIEAFNIDNPLVKAIIGKVHQAGGNPFVNIRDQQVTREMLVNATQSQIETWTDFDAYQMSKMNAYIGIRGSNNLYELSDVPDDKMKLYSTVYNHKVHSSIRVNKTKWVVLRYPTPSMAQLASMSTEAFEKFYFDVCTMNYSMMDKKMDALVDLMNKTDQVRLVGPGTDLTFSIKDIPAIKCSGLRNIPDGEVYTAPVRDSVNGTISYNTPSPYNGFVFENVKLRFENGKIVEATSNDTERINKVFNTDEGARYVGEFAIGVNPHILHPMKDILFDEKIAGSIHFTPGQCYDTAYNGNSSGIHWDLVLIQRPEYGGGEIYFDGRLIRKDGIFVADELKDLNPEQLK</sequence>
<evidence type="ECO:0000256" key="7">
    <source>
        <dbReference type="ARBA" id="ARBA00022723"/>
    </source>
</evidence>
<evidence type="ECO:0000313" key="11">
    <source>
        <dbReference type="Proteomes" id="UP000246635"/>
    </source>
</evidence>
<keyword evidence="8" id="KW-0378">Hydrolase</keyword>
<dbReference type="GO" id="GO:0046872">
    <property type="term" value="F:metal ion binding"/>
    <property type="evidence" value="ECO:0007669"/>
    <property type="project" value="UniProtKB-KW"/>
</dbReference>
<dbReference type="PANTHER" id="PTHR34448:SF1">
    <property type="entry name" value="BLL6088 PROTEIN"/>
    <property type="match status" value="1"/>
</dbReference>
<proteinExistence type="inferred from homology"/>
<comment type="cofactor">
    <cofactor evidence="1">
        <name>Co(2+)</name>
        <dbReference type="ChEBI" id="CHEBI:48828"/>
    </cofactor>
</comment>
<evidence type="ECO:0000256" key="5">
    <source>
        <dbReference type="ARBA" id="ARBA00022438"/>
    </source>
</evidence>
<dbReference type="GO" id="GO:0004177">
    <property type="term" value="F:aminopeptidase activity"/>
    <property type="evidence" value="ECO:0007669"/>
    <property type="project" value="UniProtKB-KW"/>
</dbReference>
<dbReference type="GO" id="GO:0008237">
    <property type="term" value="F:metallopeptidase activity"/>
    <property type="evidence" value="ECO:0007669"/>
    <property type="project" value="UniProtKB-KW"/>
</dbReference>
<keyword evidence="5 10" id="KW-0031">Aminopeptidase</keyword>
<evidence type="ECO:0000256" key="1">
    <source>
        <dbReference type="ARBA" id="ARBA00001941"/>
    </source>
</evidence>
<dbReference type="InterPro" id="IPR000787">
    <property type="entry name" value="Peptidase_M29"/>
</dbReference>
<keyword evidence="6" id="KW-0645">Protease</keyword>
<evidence type="ECO:0000313" key="10">
    <source>
        <dbReference type="EMBL" id="PWW06172.1"/>
    </source>
</evidence>
<dbReference type="AlphaFoldDB" id="A0A2V2YWR0"/>
<dbReference type="SUPFAM" id="SSF144052">
    <property type="entry name" value="Thermophilic metalloprotease-like"/>
    <property type="match status" value="1"/>
</dbReference>
<evidence type="ECO:0000256" key="2">
    <source>
        <dbReference type="ARBA" id="ARBA00001946"/>
    </source>
</evidence>
<dbReference type="InterPro" id="IPR052170">
    <property type="entry name" value="M29_Exopeptidase"/>
</dbReference>